<sequence>MRSFVTFTALASAASLAAATHPLFEYPAGVPALEKRQDPGTPRYACHENCGLVISLGRQDGHCQNSEWNSRYNACLECANEFGIWIYYSNGVSSAATSCGLTPVPSPSGGAAETTPAATSAPAAATTTTPAPQTTAEPEPEPEASSSAPAPPAEESTSAAGAPATTLSTHASSTASGAASASTAAAGTSAGTAVTRTTTRTSIGTSVVIPTGSPTPSTVFAGAAKNAAAMGVTFFGIVLAAF</sequence>
<keyword evidence="2" id="KW-0732">Signal</keyword>
<evidence type="ECO:0000313" key="3">
    <source>
        <dbReference type="EMBL" id="OLN85727.1"/>
    </source>
</evidence>
<dbReference type="STRING" id="708187.A0A1Q8RN31"/>
<feature type="signal peptide" evidence="2">
    <location>
        <begin position="1"/>
        <end position="19"/>
    </location>
</feature>
<dbReference type="OrthoDB" id="4160690at2759"/>
<protein>
    <submittedName>
        <fullName evidence="3">Uncharacterized protein</fullName>
    </submittedName>
</protein>
<organism evidence="3 4">
    <name type="scientific">Colletotrichum chlorophyti</name>
    <dbReference type="NCBI Taxonomy" id="708187"/>
    <lineage>
        <taxon>Eukaryota</taxon>
        <taxon>Fungi</taxon>
        <taxon>Dikarya</taxon>
        <taxon>Ascomycota</taxon>
        <taxon>Pezizomycotina</taxon>
        <taxon>Sordariomycetes</taxon>
        <taxon>Hypocreomycetidae</taxon>
        <taxon>Glomerellales</taxon>
        <taxon>Glomerellaceae</taxon>
        <taxon>Colletotrichum</taxon>
    </lineage>
</organism>
<feature type="region of interest" description="Disordered" evidence="1">
    <location>
        <begin position="105"/>
        <end position="175"/>
    </location>
</feature>
<proteinExistence type="predicted"/>
<gene>
    <name evidence="3" type="ORF">CCHL11_07794</name>
</gene>
<feature type="chain" id="PRO_5012932022" evidence="2">
    <location>
        <begin position="20"/>
        <end position="242"/>
    </location>
</feature>
<evidence type="ECO:0000256" key="2">
    <source>
        <dbReference type="SAM" id="SignalP"/>
    </source>
</evidence>
<evidence type="ECO:0000256" key="1">
    <source>
        <dbReference type="SAM" id="MobiDB-lite"/>
    </source>
</evidence>
<dbReference type="AlphaFoldDB" id="A0A1Q8RN31"/>
<evidence type="ECO:0000313" key="4">
    <source>
        <dbReference type="Proteomes" id="UP000186583"/>
    </source>
</evidence>
<dbReference type="Proteomes" id="UP000186583">
    <property type="component" value="Unassembled WGS sequence"/>
</dbReference>
<feature type="compositionally biased region" description="Low complexity" evidence="1">
    <location>
        <begin position="107"/>
        <end position="175"/>
    </location>
</feature>
<name>A0A1Q8RN31_9PEZI</name>
<dbReference type="EMBL" id="MPGH01000155">
    <property type="protein sequence ID" value="OLN85727.1"/>
    <property type="molecule type" value="Genomic_DNA"/>
</dbReference>
<comment type="caution">
    <text evidence="3">The sequence shown here is derived from an EMBL/GenBank/DDBJ whole genome shotgun (WGS) entry which is preliminary data.</text>
</comment>
<accession>A0A1Q8RN31</accession>
<keyword evidence="4" id="KW-1185">Reference proteome</keyword>
<reference evidence="3 4" key="1">
    <citation type="submission" date="2016-11" db="EMBL/GenBank/DDBJ databases">
        <title>Draft Genome Assembly of Colletotrichum chlorophyti a pathogen of herbaceous plants.</title>
        <authorList>
            <person name="Gan P."/>
            <person name="Narusaka M."/>
            <person name="Tsushima A."/>
            <person name="Narusaka Y."/>
            <person name="Takano Y."/>
            <person name="Shirasu K."/>
        </authorList>
    </citation>
    <scope>NUCLEOTIDE SEQUENCE [LARGE SCALE GENOMIC DNA]</scope>
    <source>
        <strain evidence="3 4">NTL11</strain>
    </source>
</reference>